<dbReference type="Gene3D" id="3.40.50.720">
    <property type="entry name" value="NAD(P)-binding Rossmann-like Domain"/>
    <property type="match status" value="1"/>
</dbReference>
<evidence type="ECO:0000313" key="5">
    <source>
        <dbReference type="Proteomes" id="UP000231742"/>
    </source>
</evidence>
<dbReference type="InterPro" id="IPR010099">
    <property type="entry name" value="SDR39U1"/>
</dbReference>
<evidence type="ECO:0000313" key="4">
    <source>
        <dbReference type="EMBL" id="PJJ78168.1"/>
    </source>
</evidence>
<evidence type="ECO:0000259" key="3">
    <source>
        <dbReference type="Pfam" id="PF08338"/>
    </source>
</evidence>
<organism evidence="4 5">
    <name type="scientific">Salinibacterium amurskyense</name>
    <dbReference type="NCBI Taxonomy" id="205941"/>
    <lineage>
        <taxon>Bacteria</taxon>
        <taxon>Bacillati</taxon>
        <taxon>Actinomycetota</taxon>
        <taxon>Actinomycetes</taxon>
        <taxon>Micrococcales</taxon>
        <taxon>Microbacteriaceae</taxon>
        <taxon>Salinibacterium</taxon>
    </lineage>
</organism>
<accession>A0A2M9D2E5</accession>
<protein>
    <recommendedName>
        <fullName evidence="6">TIGR01777 family protein</fullName>
    </recommendedName>
</protein>
<evidence type="ECO:0000256" key="1">
    <source>
        <dbReference type="ARBA" id="ARBA00009353"/>
    </source>
</evidence>
<evidence type="ECO:0000259" key="2">
    <source>
        <dbReference type="Pfam" id="PF01370"/>
    </source>
</evidence>
<dbReference type="InterPro" id="IPR001509">
    <property type="entry name" value="Epimerase_deHydtase"/>
</dbReference>
<dbReference type="Proteomes" id="UP000231742">
    <property type="component" value="Unassembled WGS sequence"/>
</dbReference>
<dbReference type="RefSeq" id="WP_100390068.1">
    <property type="nucleotide sequence ID" value="NZ_BMZU01000001.1"/>
</dbReference>
<dbReference type="SUPFAM" id="SSF51735">
    <property type="entry name" value="NAD(P)-binding Rossmann-fold domains"/>
    <property type="match status" value="1"/>
</dbReference>
<gene>
    <name evidence="4" type="ORF">CLV85_2624</name>
</gene>
<comment type="similarity">
    <text evidence="1">Belongs to the NAD(P)-dependent epimerase/dehydratase family. SDR39U1 subfamily.</text>
</comment>
<dbReference type="InterPro" id="IPR036291">
    <property type="entry name" value="NAD(P)-bd_dom_sf"/>
</dbReference>
<dbReference type="InterPro" id="IPR013549">
    <property type="entry name" value="DUF1731"/>
</dbReference>
<dbReference type="EMBL" id="PGFH01000003">
    <property type="protein sequence ID" value="PJJ78168.1"/>
    <property type="molecule type" value="Genomic_DNA"/>
</dbReference>
<feature type="domain" description="NAD-dependent epimerase/dehydratase" evidence="2">
    <location>
        <begin position="13"/>
        <end position="220"/>
    </location>
</feature>
<name>A0A2M9D2E5_9MICO</name>
<reference evidence="4 5" key="1">
    <citation type="submission" date="2017-11" db="EMBL/GenBank/DDBJ databases">
        <title>Genomic Encyclopedia of Archaeal and Bacterial Type Strains, Phase II (KMG-II): From Individual Species to Whole Genera.</title>
        <authorList>
            <person name="Goeker M."/>
        </authorList>
    </citation>
    <scope>NUCLEOTIDE SEQUENCE [LARGE SCALE GENOMIC DNA]</scope>
    <source>
        <strain evidence="4 5">DSM 16400</strain>
    </source>
</reference>
<keyword evidence="5" id="KW-1185">Reference proteome</keyword>
<dbReference type="PANTHER" id="PTHR11092:SF0">
    <property type="entry name" value="EPIMERASE FAMILY PROTEIN SDR39U1"/>
    <property type="match status" value="1"/>
</dbReference>
<dbReference type="AlphaFoldDB" id="A0A2M9D2E5"/>
<dbReference type="Pfam" id="PF01370">
    <property type="entry name" value="Epimerase"/>
    <property type="match status" value="1"/>
</dbReference>
<dbReference type="OrthoDB" id="9801773at2"/>
<comment type="caution">
    <text evidence="4">The sequence shown here is derived from an EMBL/GenBank/DDBJ whole genome shotgun (WGS) entry which is preliminary data.</text>
</comment>
<dbReference type="PANTHER" id="PTHR11092">
    <property type="entry name" value="SUGAR NUCLEOTIDE EPIMERASE RELATED"/>
    <property type="match status" value="1"/>
</dbReference>
<evidence type="ECO:0008006" key="6">
    <source>
        <dbReference type="Google" id="ProtNLM"/>
    </source>
</evidence>
<feature type="domain" description="DUF1731" evidence="3">
    <location>
        <begin position="255"/>
        <end position="299"/>
    </location>
</feature>
<sequence length="303" mass="32332">MTDSASAPTVSRVLVAGASGYIGTELVSQLEAAGFEVLRLVRREPEGADEFRWDPSAGTIDDRSIELADAVINLAGASTGKIPWTPGYKREILRSRVDGTRVLAEAIRRATTPPSVFLSGSAVGFFGSRPGEVLTDESSKGTGFLSDVVYAWEQAARLTPPTTRLVMFRTGIVVGKGGAFTPLNLLTRFGVGSRLGSGAQYWPWISLHDEAAAIVHLLRSDFSGVVSLVGPTPATAETVTKTLAREMGKPHWFAVPSFAFRMLGDAGKDLILVDENVQSPTLASTGFTFTHTTIEQAIDAFVD</sequence>
<dbReference type="Pfam" id="PF08338">
    <property type="entry name" value="DUF1731"/>
    <property type="match status" value="1"/>
</dbReference>
<proteinExistence type="inferred from homology"/>
<dbReference type="NCBIfam" id="TIGR01777">
    <property type="entry name" value="yfcH"/>
    <property type="match status" value="1"/>
</dbReference>